<organism evidence="5 6">
    <name type="scientific">Lachancea fermentati</name>
    <name type="common">Zygosaccharomyces fermentati</name>
    <dbReference type="NCBI Taxonomy" id="4955"/>
    <lineage>
        <taxon>Eukaryota</taxon>
        <taxon>Fungi</taxon>
        <taxon>Dikarya</taxon>
        <taxon>Ascomycota</taxon>
        <taxon>Saccharomycotina</taxon>
        <taxon>Saccharomycetes</taxon>
        <taxon>Saccharomycetales</taxon>
        <taxon>Saccharomycetaceae</taxon>
        <taxon>Lachancea</taxon>
    </lineage>
</organism>
<feature type="compositionally biased region" description="Polar residues" evidence="2">
    <location>
        <begin position="53"/>
        <end position="81"/>
    </location>
</feature>
<name>A0A1G4MGI8_LACFM</name>
<proteinExistence type="inferred from homology"/>
<reference evidence="5 6" key="1">
    <citation type="submission" date="2016-03" db="EMBL/GenBank/DDBJ databases">
        <authorList>
            <person name="Devillers H."/>
        </authorList>
    </citation>
    <scope>NUCLEOTIDE SEQUENCE [LARGE SCALE GENOMIC DNA]</scope>
    <source>
        <strain evidence="5">CBS 6772</strain>
    </source>
</reference>
<comment type="similarity">
    <text evidence="1">Belongs to the RPAP1 family.</text>
</comment>
<evidence type="ECO:0000313" key="5">
    <source>
        <dbReference type="EMBL" id="SCW03000.1"/>
    </source>
</evidence>
<dbReference type="PANTHER" id="PTHR21483">
    <property type="entry name" value="RNA POLYMERASE II-ASSOCIATED PROTEIN 1"/>
    <property type="match status" value="1"/>
</dbReference>
<dbReference type="EMBL" id="LT598486">
    <property type="protein sequence ID" value="SCW03000.1"/>
    <property type="molecule type" value="Genomic_DNA"/>
</dbReference>
<dbReference type="InterPro" id="IPR013930">
    <property type="entry name" value="RPAP1_N"/>
</dbReference>
<evidence type="ECO:0000259" key="3">
    <source>
        <dbReference type="Pfam" id="PF08620"/>
    </source>
</evidence>
<dbReference type="OrthoDB" id="348201at2759"/>
<accession>A0A1G4MGI8</accession>
<dbReference type="InterPro" id="IPR039913">
    <property type="entry name" value="RPAP1/Rba50"/>
</dbReference>
<dbReference type="Proteomes" id="UP000190831">
    <property type="component" value="Chromosome G"/>
</dbReference>
<evidence type="ECO:0000259" key="4">
    <source>
        <dbReference type="Pfam" id="PF08621"/>
    </source>
</evidence>
<dbReference type="Pfam" id="PF08621">
    <property type="entry name" value="RPAP1_N"/>
    <property type="match status" value="1"/>
</dbReference>
<evidence type="ECO:0000313" key="6">
    <source>
        <dbReference type="Proteomes" id="UP000190831"/>
    </source>
</evidence>
<evidence type="ECO:0000256" key="1">
    <source>
        <dbReference type="ARBA" id="ARBA00009953"/>
    </source>
</evidence>
<protein>
    <submittedName>
        <fullName evidence="5">LAFE_0G00738g1_1</fullName>
    </submittedName>
</protein>
<feature type="domain" description="RPAP1 C-terminal" evidence="3">
    <location>
        <begin position="301"/>
        <end position="367"/>
    </location>
</feature>
<feature type="domain" description="RPAP1 N-terminal" evidence="4">
    <location>
        <begin position="84"/>
        <end position="129"/>
    </location>
</feature>
<sequence>MDLLGDIVEKEVTEPVKLEAAPSTGFPALYEPEKVSSWKVRLQQKRKQRARSSESNPQRDSITQATLSSQDVPHQPSQPLSEAQRIHEENLDRIKNMSPEQVEQERRELLESLDPSVLRGLLKRIDKREQATSLEESLKPSKAPLFAEVEGAPGTWVGGSREFPNMPHLDDEAVNKALGISDAPKKHVTFEEPHIEQVFKEELYEGRPAVTDEDDIAPQEYQFIQRMDHMTNQEILQDVHFIQQEQDVEEELGALDINDPNFNDKLHQKYFPQLAKEEDKLAWMKNVPDKKWSGEIQDVGECRFDFKGNLVPPTRSISTTRDGLHHHSENPELAGYTIAELQLLSRSKFPAQRCIAIQTLGRILYKLGKQSYYEIVPEVYAETYKEEGGTTEIVNKIYAMFWDLCTTLRITDSLLEAADESKTKNISVRNYAIDALWLWRQGGGDFRQSTG</sequence>
<dbReference type="AlphaFoldDB" id="A0A1G4MGI8"/>
<feature type="region of interest" description="Disordered" evidence="2">
    <location>
        <begin position="41"/>
        <end position="82"/>
    </location>
</feature>
<keyword evidence="6" id="KW-1185">Reference proteome</keyword>
<dbReference type="OMA" id="DQESPYY"/>
<dbReference type="PANTHER" id="PTHR21483:SF18">
    <property type="entry name" value="RNA POLYMERASE II-ASSOCIATED PROTEIN 1"/>
    <property type="match status" value="1"/>
</dbReference>
<evidence type="ECO:0000256" key="2">
    <source>
        <dbReference type="SAM" id="MobiDB-lite"/>
    </source>
</evidence>
<dbReference type="GO" id="GO:0006366">
    <property type="term" value="P:transcription by RNA polymerase II"/>
    <property type="evidence" value="ECO:0007669"/>
    <property type="project" value="InterPro"/>
</dbReference>
<gene>
    <name evidence="5" type="ORF">LAFE_0G00738G</name>
</gene>
<dbReference type="Pfam" id="PF08620">
    <property type="entry name" value="RPAP1_C"/>
    <property type="match status" value="1"/>
</dbReference>
<dbReference type="InterPro" id="IPR013929">
    <property type="entry name" value="RPAP1_C"/>
</dbReference>